<reference evidence="1" key="2">
    <citation type="submission" date="2017-11" db="EMBL/GenBank/DDBJ databases">
        <title>Coralsnake Venomics: Analyses of Venom Gland Transcriptomes and Proteomes of Six Brazilian Taxa.</title>
        <authorList>
            <person name="Aird S.D."/>
            <person name="Jorge da Silva N."/>
            <person name="Qiu L."/>
            <person name="Villar-Briones A."/>
            <person name="Aparecida-Saddi V."/>
            <person name="Campos-Telles M.P."/>
            <person name="Grau M."/>
            <person name="Mikheyev A.S."/>
        </authorList>
    </citation>
    <scope>NUCLEOTIDE SEQUENCE</scope>
    <source>
        <tissue evidence="1">Venom_gland</tissue>
    </source>
</reference>
<proteinExistence type="predicted"/>
<protein>
    <submittedName>
        <fullName evidence="1">Uncharacterized protein</fullName>
    </submittedName>
</protein>
<sequence length="176" mass="21316">MEAMISQNTLDMSKKVKGRQVLDEQGKLKTNQELKEQSIFIDWWPYLQLQNRYKKGMEEYGIYTKQQQLDKILIGPEEKCIVKMYNYLLKVALEEEVVKSCMIAWAKILGHNIDLADWEKMWNKNYTLTRSAAYKENMYKMFYRWHLPPMRLSKMYPNFNPTCWKCRQNQGIFYHM</sequence>
<reference evidence="1" key="1">
    <citation type="submission" date="2017-07" db="EMBL/GenBank/DDBJ databases">
        <authorList>
            <person name="Mikheyev A."/>
            <person name="Grau M."/>
        </authorList>
    </citation>
    <scope>NUCLEOTIDE SEQUENCE</scope>
    <source>
        <tissue evidence="1">Venom_gland</tissue>
    </source>
</reference>
<name>A0A2D4MNW7_9SAUR</name>
<dbReference type="EMBL" id="IACM01103208">
    <property type="protein sequence ID" value="LAB35072.1"/>
    <property type="molecule type" value="Transcribed_RNA"/>
</dbReference>
<dbReference type="PANTHER" id="PTHR31635">
    <property type="entry name" value="REVERSE TRANSCRIPTASE DOMAIN-CONTAINING PROTEIN-RELATED"/>
    <property type="match status" value="1"/>
</dbReference>
<evidence type="ECO:0000313" key="1">
    <source>
        <dbReference type="EMBL" id="LAB35072.1"/>
    </source>
</evidence>
<dbReference type="AlphaFoldDB" id="A0A2D4MNW7"/>
<dbReference type="PANTHER" id="PTHR31635:SF196">
    <property type="entry name" value="REVERSE TRANSCRIPTASE DOMAIN-CONTAINING PROTEIN-RELATED"/>
    <property type="match status" value="1"/>
</dbReference>
<accession>A0A2D4MNW7</accession>
<organism evidence="1">
    <name type="scientific">Micrurus spixii</name>
    <name type="common">Amazon coral snake</name>
    <dbReference type="NCBI Taxonomy" id="129469"/>
    <lineage>
        <taxon>Eukaryota</taxon>
        <taxon>Metazoa</taxon>
        <taxon>Chordata</taxon>
        <taxon>Craniata</taxon>
        <taxon>Vertebrata</taxon>
        <taxon>Euteleostomi</taxon>
        <taxon>Lepidosauria</taxon>
        <taxon>Squamata</taxon>
        <taxon>Bifurcata</taxon>
        <taxon>Unidentata</taxon>
        <taxon>Episquamata</taxon>
        <taxon>Toxicofera</taxon>
        <taxon>Serpentes</taxon>
        <taxon>Colubroidea</taxon>
        <taxon>Elapidae</taxon>
        <taxon>Elapinae</taxon>
        <taxon>Micrurus</taxon>
    </lineage>
</organism>